<comment type="function">
    <text evidence="7">Cleaves peptides in various proteins in a process that requires ATP hydrolysis. Has a chymotrypsin-like activity. Plays a major role in the degradation of misfolded proteins.</text>
</comment>
<feature type="active site" description="Nucleophile" evidence="7">
    <location>
        <position position="104"/>
    </location>
</feature>
<evidence type="ECO:0000256" key="8">
    <source>
        <dbReference type="PROSITE-ProRule" id="PRU10086"/>
    </source>
</evidence>
<comment type="similarity">
    <text evidence="1 7 9">Belongs to the peptidase S14 family.</text>
</comment>
<dbReference type="GO" id="GO:0005737">
    <property type="term" value="C:cytoplasm"/>
    <property type="evidence" value="ECO:0007669"/>
    <property type="project" value="UniProtKB-SubCell"/>
</dbReference>
<organism evidence="11 12">
    <name type="scientific">Candidatus Jettenia ecosi</name>
    <dbReference type="NCBI Taxonomy" id="2494326"/>
    <lineage>
        <taxon>Bacteria</taxon>
        <taxon>Pseudomonadati</taxon>
        <taxon>Planctomycetota</taxon>
        <taxon>Candidatus Brocadiia</taxon>
        <taxon>Candidatus Brocadiales</taxon>
        <taxon>Candidatus Brocadiaceae</taxon>
        <taxon>Candidatus Jettenia</taxon>
    </lineage>
</organism>
<comment type="caution">
    <text evidence="11">The sequence shown here is derived from an EMBL/GenBank/DDBJ whole genome shotgun (WGS) entry which is preliminary data.</text>
</comment>
<dbReference type="EC" id="3.4.21.92" evidence="7"/>
<evidence type="ECO:0000256" key="5">
    <source>
        <dbReference type="ARBA" id="ARBA00022825"/>
    </source>
</evidence>
<evidence type="ECO:0000256" key="2">
    <source>
        <dbReference type="ARBA" id="ARBA00022490"/>
    </source>
</evidence>
<accession>A0A533QF00</accession>
<dbReference type="PROSITE" id="PS00382">
    <property type="entry name" value="CLP_PROTEASE_HIS"/>
    <property type="match status" value="1"/>
</dbReference>
<evidence type="ECO:0000256" key="7">
    <source>
        <dbReference type="HAMAP-Rule" id="MF_00444"/>
    </source>
</evidence>
<keyword evidence="5 7" id="KW-0720">Serine protease</keyword>
<dbReference type="GO" id="GO:0004252">
    <property type="term" value="F:serine-type endopeptidase activity"/>
    <property type="evidence" value="ECO:0007669"/>
    <property type="project" value="UniProtKB-UniRule"/>
</dbReference>
<evidence type="ECO:0000256" key="6">
    <source>
        <dbReference type="ARBA" id="ARBA00034021"/>
    </source>
</evidence>
<dbReference type="NCBIfam" id="NF009205">
    <property type="entry name" value="PRK12553.1"/>
    <property type="match status" value="1"/>
</dbReference>
<dbReference type="Pfam" id="PF00574">
    <property type="entry name" value="CLP_protease"/>
    <property type="match status" value="1"/>
</dbReference>
<comment type="subunit">
    <text evidence="7">Fourteen ClpP subunits assemble into 2 heptameric rings which stack back to back to give a disk-like structure with a central cavity, resembling the structure of eukaryotic proteasomes.</text>
</comment>
<dbReference type="GO" id="GO:0006515">
    <property type="term" value="P:protein quality control for misfolded or incompletely synthesized proteins"/>
    <property type="evidence" value="ECO:0007669"/>
    <property type="project" value="TreeGrafter"/>
</dbReference>
<dbReference type="SUPFAM" id="SSF52096">
    <property type="entry name" value="ClpP/crotonase"/>
    <property type="match status" value="1"/>
</dbReference>
<dbReference type="Proteomes" id="UP000319783">
    <property type="component" value="Unassembled WGS sequence"/>
</dbReference>
<feature type="active site" evidence="7 8">
    <location>
        <position position="129"/>
    </location>
</feature>
<dbReference type="Gene3D" id="3.90.226.10">
    <property type="entry name" value="2-enoyl-CoA Hydratase, Chain A, domain 1"/>
    <property type="match status" value="1"/>
</dbReference>
<dbReference type="InterPro" id="IPR033135">
    <property type="entry name" value="ClpP_His_AS"/>
</dbReference>
<dbReference type="PANTHER" id="PTHR10381:SF70">
    <property type="entry name" value="ATP-DEPENDENT CLP PROTEASE PROTEOLYTIC SUBUNIT"/>
    <property type="match status" value="1"/>
</dbReference>
<dbReference type="HAMAP" id="MF_00444">
    <property type="entry name" value="ClpP"/>
    <property type="match status" value="1"/>
</dbReference>
<dbReference type="PANTHER" id="PTHR10381">
    <property type="entry name" value="ATP-DEPENDENT CLP PROTEASE PROTEOLYTIC SUBUNIT"/>
    <property type="match status" value="1"/>
</dbReference>
<dbReference type="InterPro" id="IPR029045">
    <property type="entry name" value="ClpP/crotonase-like_dom_sf"/>
</dbReference>
<evidence type="ECO:0000256" key="3">
    <source>
        <dbReference type="ARBA" id="ARBA00022670"/>
    </source>
</evidence>
<gene>
    <name evidence="7" type="primary">clpP</name>
    <name evidence="11" type="ORF">JETT_0413</name>
</gene>
<proteinExistence type="inferred from homology"/>
<dbReference type="GO" id="GO:0051117">
    <property type="term" value="F:ATPase binding"/>
    <property type="evidence" value="ECO:0007669"/>
    <property type="project" value="TreeGrafter"/>
</dbReference>
<dbReference type="GO" id="GO:0009368">
    <property type="term" value="C:endopeptidase Clp complex"/>
    <property type="evidence" value="ECO:0007669"/>
    <property type="project" value="TreeGrafter"/>
</dbReference>
<dbReference type="CDD" id="cd07017">
    <property type="entry name" value="S14_ClpP_2"/>
    <property type="match status" value="1"/>
</dbReference>
<evidence type="ECO:0000256" key="9">
    <source>
        <dbReference type="RuleBase" id="RU003567"/>
    </source>
</evidence>
<name>A0A533QF00_9BACT</name>
<keyword evidence="4 7" id="KW-0378">Hydrolase</keyword>
<protein>
    <recommendedName>
        <fullName evidence="7 9">ATP-dependent Clp protease proteolytic subunit</fullName>
        <ecNumber evidence="7">3.4.21.92</ecNumber>
    </recommendedName>
    <alternativeName>
        <fullName evidence="7">Endopeptidase Clp</fullName>
    </alternativeName>
</protein>
<sequence length="204" mass="22652">MIFTMPLLGNKDEDAGEEKEKQRGGDFVSKLLKTRTVMVTDEVSKKMAQQIMTQLLLLEAESNDDIKMFINSPGGDADAGFAIYDMMRFVKPRINAICTGVVASAAVIILLGSRKENRFSLPSARILIHQPSTGIHGTASDIQIEATEILKCREKINRLISVETGQSVEKVETDTKRNFWMSAEEALKYGLVSKIIQKSDDLKV</sequence>
<reference evidence="11 12" key="1">
    <citation type="submission" date="2019-04" db="EMBL/GenBank/DDBJ databases">
        <title>Genome of a novel bacterium Candidatus Jettenia ecosi reconstructed from metagenome of an anammox bioreactor.</title>
        <authorList>
            <person name="Mardanov A.V."/>
            <person name="Beletsky A.V."/>
            <person name="Ravin N.V."/>
            <person name="Botchkova E.A."/>
            <person name="Litti Y.V."/>
            <person name="Nozhevnikova A.N."/>
        </authorList>
    </citation>
    <scope>NUCLEOTIDE SEQUENCE [LARGE SCALE GENOMIC DNA]</scope>
    <source>
        <strain evidence="11">J2</strain>
    </source>
</reference>
<comment type="subcellular location">
    <subcellularLocation>
        <location evidence="7">Cytoplasm</location>
    </subcellularLocation>
</comment>
<dbReference type="AlphaFoldDB" id="A0A533QF00"/>
<dbReference type="InterPro" id="IPR023562">
    <property type="entry name" value="ClpP/TepA"/>
</dbReference>
<comment type="catalytic activity">
    <reaction evidence="6 7 8">
        <text>Hydrolysis of proteins to small peptides in the presence of ATP and magnesium. alpha-casein is the usual test substrate. In the absence of ATP, only oligopeptides shorter than five residues are hydrolyzed (such as succinyl-Leu-Tyr-|-NHMec, and Leu-Tyr-Leu-|-Tyr-Trp, in which cleavage of the -Tyr-|-Leu- and -Tyr-|-Trp bonds also occurs).</text>
        <dbReference type="EC" id="3.4.21.92"/>
    </reaction>
</comment>
<feature type="compositionally biased region" description="Basic and acidic residues" evidence="10">
    <location>
        <begin position="10"/>
        <end position="23"/>
    </location>
</feature>
<keyword evidence="3 7" id="KW-0645">Protease</keyword>
<dbReference type="GO" id="GO:0004176">
    <property type="term" value="F:ATP-dependent peptidase activity"/>
    <property type="evidence" value="ECO:0007669"/>
    <property type="project" value="InterPro"/>
</dbReference>
<evidence type="ECO:0000313" key="12">
    <source>
        <dbReference type="Proteomes" id="UP000319783"/>
    </source>
</evidence>
<dbReference type="PRINTS" id="PR00127">
    <property type="entry name" value="CLPPROTEASEP"/>
</dbReference>
<dbReference type="EMBL" id="SULG01000005">
    <property type="protein sequence ID" value="TLD43244.1"/>
    <property type="molecule type" value="Genomic_DNA"/>
</dbReference>
<feature type="region of interest" description="Disordered" evidence="10">
    <location>
        <begin position="1"/>
        <end position="23"/>
    </location>
</feature>
<dbReference type="InterPro" id="IPR001907">
    <property type="entry name" value="ClpP"/>
</dbReference>
<evidence type="ECO:0000256" key="4">
    <source>
        <dbReference type="ARBA" id="ARBA00022801"/>
    </source>
</evidence>
<evidence type="ECO:0000256" key="1">
    <source>
        <dbReference type="ARBA" id="ARBA00007039"/>
    </source>
</evidence>
<evidence type="ECO:0000313" key="11">
    <source>
        <dbReference type="EMBL" id="TLD43244.1"/>
    </source>
</evidence>
<evidence type="ECO:0000256" key="10">
    <source>
        <dbReference type="SAM" id="MobiDB-lite"/>
    </source>
</evidence>
<keyword evidence="2 7" id="KW-0963">Cytoplasm</keyword>